<dbReference type="GO" id="GO:0008131">
    <property type="term" value="F:primary methylamine oxidase activity"/>
    <property type="evidence" value="ECO:0007669"/>
    <property type="project" value="InterPro"/>
</dbReference>
<dbReference type="EMBL" id="AMZH03009052">
    <property type="protein sequence ID" value="RRT57680.1"/>
    <property type="molecule type" value="Genomic_DNA"/>
</dbReference>
<dbReference type="InterPro" id="IPR000269">
    <property type="entry name" value="Cu_amine_oxidase"/>
</dbReference>
<evidence type="ECO:0000313" key="3">
    <source>
        <dbReference type="Proteomes" id="UP000287651"/>
    </source>
</evidence>
<comment type="similarity">
    <text evidence="1">Belongs to the copper/topaquinone oxidase family.</text>
</comment>
<keyword evidence="1" id="KW-0479">Metal-binding</keyword>
<dbReference type="Gene3D" id="2.70.98.20">
    <property type="entry name" value="Copper amine oxidase, catalytic domain"/>
    <property type="match status" value="1"/>
</dbReference>
<dbReference type="InterPro" id="IPR036460">
    <property type="entry name" value="Cu_amine_oxidase_C_sf"/>
</dbReference>
<evidence type="ECO:0000313" key="2">
    <source>
        <dbReference type="EMBL" id="RRT57680.1"/>
    </source>
</evidence>
<name>A0A426Z121_ENSVE</name>
<proteinExistence type="inferred from homology"/>
<reference evidence="2 3" key="1">
    <citation type="journal article" date="2014" name="Agronomy (Basel)">
        <title>A Draft Genome Sequence for Ensete ventricosum, the Drought-Tolerant Tree Against Hunger.</title>
        <authorList>
            <person name="Harrison J."/>
            <person name="Moore K.A."/>
            <person name="Paszkiewicz K."/>
            <person name="Jones T."/>
            <person name="Grant M."/>
            <person name="Ambacheew D."/>
            <person name="Muzemil S."/>
            <person name="Studholme D.J."/>
        </authorList>
    </citation>
    <scope>NUCLEOTIDE SEQUENCE [LARGE SCALE GENOMIC DNA]</scope>
</reference>
<dbReference type="GO" id="GO:0005507">
    <property type="term" value="F:copper ion binding"/>
    <property type="evidence" value="ECO:0007669"/>
    <property type="project" value="InterPro"/>
</dbReference>
<dbReference type="SUPFAM" id="SSF49998">
    <property type="entry name" value="Amine oxidase catalytic domain"/>
    <property type="match status" value="1"/>
</dbReference>
<dbReference type="InterPro" id="IPR015798">
    <property type="entry name" value="Cu_amine_oxidase_C"/>
</dbReference>
<protein>
    <recommendedName>
        <fullName evidence="1">Amine oxidase</fullName>
        <ecNumber evidence="1">1.4.3.-</ecNumber>
    </recommendedName>
</protein>
<sequence>MNFIYRYVFGITHIPRLEDWPVMPVEHIGFMLMFENLQPHGFFNCSPAVDVPPSPNEADKECGAPKLMHNGLVAKL</sequence>
<evidence type="ECO:0000256" key="1">
    <source>
        <dbReference type="RuleBase" id="RU000672"/>
    </source>
</evidence>
<dbReference type="GO" id="GO:0009308">
    <property type="term" value="P:amine metabolic process"/>
    <property type="evidence" value="ECO:0007669"/>
    <property type="project" value="UniProtKB-UniRule"/>
</dbReference>
<comment type="PTM">
    <text evidence="1">Topaquinone (TPQ) is generated by copper-dependent autoxidation of a specific tyrosyl residue.</text>
</comment>
<comment type="caution">
    <text evidence="2">The sequence shown here is derived from an EMBL/GenBank/DDBJ whole genome shotgun (WGS) entry which is preliminary data.</text>
</comment>
<gene>
    <name evidence="2" type="ORF">B296_00024477</name>
</gene>
<accession>A0A426Z121</accession>
<dbReference type="PANTHER" id="PTHR10638">
    <property type="entry name" value="COPPER AMINE OXIDASE"/>
    <property type="match status" value="1"/>
</dbReference>
<comment type="cofactor">
    <cofactor evidence="1">
        <name>Cu cation</name>
        <dbReference type="ChEBI" id="CHEBI:23378"/>
    </cofactor>
    <text evidence="1">Contains 1 topaquinone per subunit.</text>
</comment>
<dbReference type="Pfam" id="PF01179">
    <property type="entry name" value="Cu_amine_oxid"/>
    <property type="match status" value="1"/>
</dbReference>
<keyword evidence="1" id="KW-0560">Oxidoreductase</keyword>
<organism evidence="2 3">
    <name type="scientific">Ensete ventricosum</name>
    <name type="common">Abyssinian banana</name>
    <name type="synonym">Musa ensete</name>
    <dbReference type="NCBI Taxonomy" id="4639"/>
    <lineage>
        <taxon>Eukaryota</taxon>
        <taxon>Viridiplantae</taxon>
        <taxon>Streptophyta</taxon>
        <taxon>Embryophyta</taxon>
        <taxon>Tracheophyta</taxon>
        <taxon>Spermatophyta</taxon>
        <taxon>Magnoliopsida</taxon>
        <taxon>Liliopsida</taxon>
        <taxon>Zingiberales</taxon>
        <taxon>Musaceae</taxon>
        <taxon>Ensete</taxon>
    </lineage>
</organism>
<dbReference type="GO" id="GO:0048038">
    <property type="term" value="F:quinone binding"/>
    <property type="evidence" value="ECO:0007669"/>
    <property type="project" value="InterPro"/>
</dbReference>
<dbReference type="PANTHER" id="PTHR10638:SF18">
    <property type="entry name" value="AMINE OXIDASE [COPPER-CONTAINING] ZETA, PEROXISOMAL"/>
    <property type="match status" value="1"/>
</dbReference>
<dbReference type="EC" id="1.4.3.-" evidence="1"/>
<keyword evidence="1" id="KW-0186">Copper</keyword>
<keyword evidence="1" id="KW-0801">TPQ</keyword>
<dbReference type="AlphaFoldDB" id="A0A426Z121"/>
<dbReference type="Proteomes" id="UP000287651">
    <property type="component" value="Unassembled WGS sequence"/>
</dbReference>